<proteinExistence type="predicted"/>
<dbReference type="AlphaFoldDB" id="A0A0W8F3Z2"/>
<dbReference type="EMBL" id="LNQE01001545">
    <property type="protein sequence ID" value="KUG15624.1"/>
    <property type="molecule type" value="Genomic_DNA"/>
</dbReference>
<reference evidence="1" key="1">
    <citation type="journal article" date="2015" name="Proc. Natl. Acad. Sci. U.S.A.">
        <title>Networks of energetic and metabolic interactions define dynamics in microbial communities.</title>
        <authorList>
            <person name="Embree M."/>
            <person name="Liu J.K."/>
            <person name="Al-Bassam M.M."/>
            <person name="Zengler K."/>
        </authorList>
    </citation>
    <scope>NUCLEOTIDE SEQUENCE</scope>
</reference>
<name>A0A0W8F3Z2_9ZZZZ</name>
<accession>A0A0W8F3Z2</accession>
<evidence type="ECO:0000313" key="1">
    <source>
        <dbReference type="EMBL" id="KUG15624.1"/>
    </source>
</evidence>
<organism evidence="1">
    <name type="scientific">hydrocarbon metagenome</name>
    <dbReference type="NCBI Taxonomy" id="938273"/>
    <lineage>
        <taxon>unclassified sequences</taxon>
        <taxon>metagenomes</taxon>
        <taxon>ecological metagenomes</taxon>
    </lineage>
</organism>
<comment type="caution">
    <text evidence="1">The sequence shown here is derived from an EMBL/GenBank/DDBJ whole genome shotgun (WGS) entry which is preliminary data.</text>
</comment>
<sequence length="60" mass="6734">MSKRAVDAVFEGLFILTDIRMLLRETAPGHALDDGQREQAGSLLDELERRVALLREELAP</sequence>
<gene>
    <name evidence="1" type="ORF">ASZ90_014717</name>
</gene>
<protein>
    <submittedName>
        <fullName evidence="1">Uncharacterized protein</fullName>
    </submittedName>
</protein>